<reference evidence="2 3" key="1">
    <citation type="submission" date="2023-05" db="EMBL/GenBank/DDBJ databases">
        <title>B98-5 Cell Line De Novo Hybrid Assembly: An Optical Mapping Approach.</title>
        <authorList>
            <person name="Kananen K."/>
            <person name="Auerbach J.A."/>
            <person name="Kautto E."/>
            <person name="Blachly J.S."/>
        </authorList>
    </citation>
    <scope>NUCLEOTIDE SEQUENCE [LARGE SCALE GENOMIC DNA]</scope>
    <source>
        <strain evidence="2">B95-8</strain>
        <tissue evidence="2">Cell line</tissue>
    </source>
</reference>
<evidence type="ECO:0000313" key="2">
    <source>
        <dbReference type="EMBL" id="KAK2102033.1"/>
    </source>
</evidence>
<evidence type="ECO:0000259" key="1">
    <source>
        <dbReference type="PROSITE" id="PS50405"/>
    </source>
</evidence>
<dbReference type="Pfam" id="PF14497">
    <property type="entry name" value="GST_C_3"/>
    <property type="match status" value="1"/>
</dbReference>
<protein>
    <recommendedName>
        <fullName evidence="1">GST C-terminal domain-containing protein</fullName>
    </recommendedName>
</protein>
<sequence>MSDYMKTLPRQLKPFETLLSQNQGGQAFIVGDQISFANYNRLDLLLIHEVLGNKSETPSQKKNFIGPREREANSPCLSLKFPPAFTV</sequence>
<evidence type="ECO:0000313" key="3">
    <source>
        <dbReference type="Proteomes" id="UP001266305"/>
    </source>
</evidence>
<dbReference type="InterPro" id="IPR004046">
    <property type="entry name" value="GST_C"/>
</dbReference>
<comment type="caution">
    <text evidence="2">The sequence shown here is derived from an EMBL/GenBank/DDBJ whole genome shotgun (WGS) entry which is preliminary data.</text>
</comment>
<gene>
    <name evidence="2" type="ORF">P7K49_019700</name>
</gene>
<accession>A0ABQ9UY31</accession>
<dbReference type="InterPro" id="IPR010987">
    <property type="entry name" value="Glutathione-S-Trfase_C-like"/>
</dbReference>
<name>A0ABQ9UY31_SAGOE</name>
<dbReference type="Proteomes" id="UP001266305">
    <property type="component" value="Unassembled WGS sequence"/>
</dbReference>
<dbReference type="SUPFAM" id="SSF47616">
    <property type="entry name" value="GST C-terminal domain-like"/>
    <property type="match status" value="1"/>
</dbReference>
<organism evidence="2 3">
    <name type="scientific">Saguinus oedipus</name>
    <name type="common">Cotton-top tamarin</name>
    <name type="synonym">Oedipomidas oedipus</name>
    <dbReference type="NCBI Taxonomy" id="9490"/>
    <lineage>
        <taxon>Eukaryota</taxon>
        <taxon>Metazoa</taxon>
        <taxon>Chordata</taxon>
        <taxon>Craniata</taxon>
        <taxon>Vertebrata</taxon>
        <taxon>Euteleostomi</taxon>
        <taxon>Mammalia</taxon>
        <taxon>Eutheria</taxon>
        <taxon>Euarchontoglires</taxon>
        <taxon>Primates</taxon>
        <taxon>Haplorrhini</taxon>
        <taxon>Platyrrhini</taxon>
        <taxon>Cebidae</taxon>
        <taxon>Callitrichinae</taxon>
        <taxon>Saguinus</taxon>
    </lineage>
</organism>
<dbReference type="EMBL" id="JASSZA010000009">
    <property type="protein sequence ID" value="KAK2102033.1"/>
    <property type="molecule type" value="Genomic_DNA"/>
</dbReference>
<feature type="domain" description="GST C-terminal" evidence="1">
    <location>
        <begin position="1"/>
        <end position="87"/>
    </location>
</feature>
<proteinExistence type="predicted"/>
<keyword evidence="3" id="KW-1185">Reference proteome</keyword>
<dbReference type="Gene3D" id="1.20.1050.10">
    <property type="match status" value="1"/>
</dbReference>
<dbReference type="InterPro" id="IPR036282">
    <property type="entry name" value="Glutathione-S-Trfase_C_sf"/>
</dbReference>
<dbReference type="PROSITE" id="PS50405">
    <property type="entry name" value="GST_CTER"/>
    <property type="match status" value="1"/>
</dbReference>